<dbReference type="SUPFAM" id="SSF55136">
    <property type="entry name" value="Probable bacterial effector-binding domain"/>
    <property type="match status" value="1"/>
</dbReference>
<evidence type="ECO:0000313" key="3">
    <source>
        <dbReference type="Proteomes" id="UP000298263"/>
    </source>
</evidence>
<organism evidence="2 3">
    <name type="scientific">Leptospira congkakensis</name>
    <dbReference type="NCBI Taxonomy" id="2484932"/>
    <lineage>
        <taxon>Bacteria</taxon>
        <taxon>Pseudomonadati</taxon>
        <taxon>Spirochaetota</taxon>
        <taxon>Spirochaetia</taxon>
        <taxon>Leptospirales</taxon>
        <taxon>Leptospiraceae</taxon>
        <taxon>Leptospira</taxon>
    </lineage>
</organism>
<dbReference type="AlphaFoldDB" id="A0A4Z1ADJ4"/>
<dbReference type="PANTHER" id="PTHR36444:SF2">
    <property type="entry name" value="TRANSCRIPTIONAL REGULATOR PROTEIN YOBU-RELATED"/>
    <property type="match status" value="1"/>
</dbReference>
<dbReference type="Proteomes" id="UP000298263">
    <property type="component" value="Unassembled WGS sequence"/>
</dbReference>
<proteinExistence type="predicted"/>
<dbReference type="InterPro" id="IPR010499">
    <property type="entry name" value="AraC_E-bd"/>
</dbReference>
<sequence>MENKTSEKIQLNPITVVGIKTRTSNEKEMAGNGKIAALWEQFLKEEILSQIPNRTSLSEWMVVYTEFESDENGEYTMFIGASVNKVESLKPHLSSIQIPGSRYLKVPTEWGHLTTIGLETWKKIWTEDEYKKKRTYIADLEIYGTNAMNPINSQFDIYLGIK</sequence>
<dbReference type="EMBL" id="RQGP01000022">
    <property type="protein sequence ID" value="TGL90666.1"/>
    <property type="molecule type" value="Genomic_DNA"/>
</dbReference>
<evidence type="ECO:0000313" key="2">
    <source>
        <dbReference type="EMBL" id="TGL90666.1"/>
    </source>
</evidence>
<reference evidence="2" key="1">
    <citation type="journal article" date="2019" name="PLoS Negl. Trop. Dis.">
        <title>Revisiting the worldwide diversity of Leptospira species in the environment.</title>
        <authorList>
            <person name="Vincent A.T."/>
            <person name="Schiettekatte O."/>
            <person name="Bourhy P."/>
            <person name="Veyrier F.J."/>
            <person name="Picardeau M."/>
        </authorList>
    </citation>
    <scope>NUCLEOTIDE SEQUENCE [LARGE SCALE GENOMIC DNA]</scope>
    <source>
        <strain evidence="2">201702422</strain>
    </source>
</reference>
<dbReference type="PANTHER" id="PTHR36444">
    <property type="entry name" value="TRANSCRIPTIONAL REGULATOR PROTEIN YOBU-RELATED"/>
    <property type="match status" value="1"/>
</dbReference>
<dbReference type="RefSeq" id="WP_135583696.1">
    <property type="nucleotide sequence ID" value="NZ_RQGO01000005.1"/>
</dbReference>
<name>A0A4Z1ADJ4_9LEPT</name>
<dbReference type="InterPro" id="IPR029441">
    <property type="entry name" value="Cass2"/>
</dbReference>
<dbReference type="InterPro" id="IPR011256">
    <property type="entry name" value="Reg_factor_effector_dom_sf"/>
</dbReference>
<feature type="domain" description="AraC effector-binding" evidence="1">
    <location>
        <begin position="4"/>
        <end position="162"/>
    </location>
</feature>
<dbReference type="InterPro" id="IPR053182">
    <property type="entry name" value="YobU-like_regulator"/>
</dbReference>
<protein>
    <submittedName>
        <fullName evidence="2">AraC family transcriptional regulator</fullName>
    </submittedName>
</protein>
<evidence type="ECO:0000259" key="1">
    <source>
        <dbReference type="SMART" id="SM00871"/>
    </source>
</evidence>
<dbReference type="OrthoDB" id="9801008at2"/>
<dbReference type="Gene3D" id="3.20.80.10">
    <property type="entry name" value="Regulatory factor, effector binding domain"/>
    <property type="match status" value="1"/>
</dbReference>
<dbReference type="Pfam" id="PF14526">
    <property type="entry name" value="Cass2"/>
    <property type="match status" value="1"/>
</dbReference>
<dbReference type="SMART" id="SM00871">
    <property type="entry name" value="AraC_E_bind"/>
    <property type="match status" value="1"/>
</dbReference>
<gene>
    <name evidence="2" type="ORF">EHQ69_12130</name>
</gene>
<accession>A0A4Z1ADJ4</accession>
<comment type="caution">
    <text evidence="2">The sequence shown here is derived from an EMBL/GenBank/DDBJ whole genome shotgun (WGS) entry which is preliminary data.</text>
</comment>
<keyword evidence="3" id="KW-1185">Reference proteome</keyword>